<dbReference type="PANTHER" id="PTHR30532:SF24">
    <property type="entry name" value="FERRIC ENTEROBACTIN-BINDING PERIPLASMIC PROTEIN FEPB"/>
    <property type="match status" value="1"/>
</dbReference>
<dbReference type="Pfam" id="PF01497">
    <property type="entry name" value="Peripla_BP_2"/>
    <property type="match status" value="1"/>
</dbReference>
<dbReference type="InterPro" id="IPR051313">
    <property type="entry name" value="Bact_iron-sidero_bind"/>
</dbReference>
<evidence type="ECO:0000259" key="4">
    <source>
        <dbReference type="PROSITE" id="PS50983"/>
    </source>
</evidence>
<keyword evidence="3" id="KW-0732">Signal</keyword>
<evidence type="ECO:0000313" key="5">
    <source>
        <dbReference type="EMBL" id="CUR55318.1"/>
    </source>
</evidence>
<dbReference type="GO" id="GO:0030288">
    <property type="term" value="C:outer membrane-bounded periplasmic space"/>
    <property type="evidence" value="ECO:0007669"/>
    <property type="project" value="TreeGrafter"/>
</dbReference>
<sequence length="354" mass="37515">MKRTLAAPTALKLAAASLLVAALTGCSTGSTDSTASESEPTATTSADADAFPVTIEHALGETTIESEPTRVVAVGYAEADYPLSLGVVPVGADKIEYAGNENASSDWFDEALGDIEGAEQPKRFSTADGVPVDQIVKLQPDLVTATQSGITQEEYDRLTEAGIPVVAYPEAPYNTTWQESLEMVGQALGRSELAAEVQADTEQVIADTAAEFPQLEGKTFTFAGPNADPSSFYVYTTMDNRPRLLVELGMKNSPLVEERSEPGQFLFNISAERTAQLDADVFLTYATSEANVKELADNPLVKQIPAVADNRWYAQVDPIESIGLSAPSPLSLPVAMEMFIPKVAAAVDGDGSTP</sequence>
<accession>A0A2P2C840</accession>
<dbReference type="PROSITE" id="PS50983">
    <property type="entry name" value="FE_B12_PBP"/>
    <property type="match status" value="1"/>
</dbReference>
<keyword evidence="2" id="KW-0813">Transport</keyword>
<name>A0A2P2C840_9ZZZZ</name>
<feature type="domain" description="Fe/B12 periplasmic-binding" evidence="4">
    <location>
        <begin position="70"/>
        <end position="347"/>
    </location>
</feature>
<evidence type="ECO:0000256" key="3">
    <source>
        <dbReference type="ARBA" id="ARBA00022729"/>
    </source>
</evidence>
<dbReference type="InterPro" id="IPR002491">
    <property type="entry name" value="ABC_transptr_periplasmic_BD"/>
</dbReference>
<evidence type="ECO:0000256" key="1">
    <source>
        <dbReference type="ARBA" id="ARBA00004196"/>
    </source>
</evidence>
<proteinExistence type="predicted"/>
<gene>
    <name evidence="6" type="ORF">NOCA1130403</name>
    <name evidence="5" type="ORF">NOCA2240090</name>
</gene>
<dbReference type="SUPFAM" id="SSF53807">
    <property type="entry name" value="Helical backbone' metal receptor"/>
    <property type="match status" value="1"/>
</dbReference>
<dbReference type="CDD" id="cd01146">
    <property type="entry name" value="FhuD"/>
    <property type="match status" value="1"/>
</dbReference>
<dbReference type="EMBL" id="CZKA01000017">
    <property type="protein sequence ID" value="CUR55318.1"/>
    <property type="molecule type" value="Genomic_DNA"/>
</dbReference>
<protein>
    <submittedName>
        <fullName evidence="6">Putative ABC-type Fe3+-hydroxamate transport system, periplasmic component</fullName>
    </submittedName>
</protein>
<dbReference type="PANTHER" id="PTHR30532">
    <property type="entry name" value="IRON III DICITRATE-BINDING PERIPLASMIC PROTEIN"/>
    <property type="match status" value="1"/>
</dbReference>
<dbReference type="EMBL" id="CZKB01000005">
    <property type="protein sequence ID" value="CUR58148.1"/>
    <property type="molecule type" value="Genomic_DNA"/>
</dbReference>
<dbReference type="AlphaFoldDB" id="A0A2P2C840"/>
<reference evidence="6" key="1">
    <citation type="submission" date="2015-08" db="EMBL/GenBank/DDBJ databases">
        <authorList>
            <person name="Babu N.S."/>
            <person name="Beckwith C.J."/>
            <person name="Beseler K.G."/>
            <person name="Brison A."/>
            <person name="Carone J.V."/>
            <person name="Caskin T.P."/>
            <person name="Diamond M."/>
            <person name="Durham M.E."/>
            <person name="Foxe J.M."/>
            <person name="Go M."/>
            <person name="Henderson B.A."/>
            <person name="Jones I.B."/>
            <person name="McGettigan J.A."/>
            <person name="Micheletti S.J."/>
            <person name="Nasrallah M.E."/>
            <person name="Ortiz D."/>
            <person name="Piller C.R."/>
            <person name="Privatt S.R."/>
            <person name="Schneider S.L."/>
            <person name="Sharp S."/>
            <person name="Smith T.C."/>
            <person name="Stanton J.D."/>
            <person name="Ullery H.E."/>
            <person name="Wilson R.J."/>
            <person name="Serrano M.G."/>
            <person name="Buck G."/>
            <person name="Lee V."/>
            <person name="Wang Y."/>
            <person name="Carvalho R."/>
            <person name="Voegtly L."/>
            <person name="Shi R."/>
            <person name="Duckworth R."/>
            <person name="Johnson A."/>
            <person name="Loviza R."/>
            <person name="Walstead R."/>
            <person name="Shah Z."/>
            <person name="Kiflezghi M."/>
            <person name="Wade K."/>
            <person name="Ball S.L."/>
            <person name="Bradley K.W."/>
            <person name="Asai D.J."/>
            <person name="Bowman C.A."/>
            <person name="Russell D.A."/>
            <person name="Pope W.H."/>
            <person name="Jacobs-Sera D."/>
            <person name="Hendrix R.W."/>
            <person name="Hatfull G.F."/>
        </authorList>
    </citation>
    <scope>NUCLEOTIDE SEQUENCE</scope>
</reference>
<dbReference type="PROSITE" id="PS51257">
    <property type="entry name" value="PROKAR_LIPOPROTEIN"/>
    <property type="match status" value="1"/>
</dbReference>
<evidence type="ECO:0000313" key="6">
    <source>
        <dbReference type="EMBL" id="CUR58148.1"/>
    </source>
</evidence>
<dbReference type="Gene3D" id="3.40.50.1980">
    <property type="entry name" value="Nitrogenase molybdenum iron protein domain"/>
    <property type="match status" value="2"/>
</dbReference>
<evidence type="ECO:0000256" key="2">
    <source>
        <dbReference type="ARBA" id="ARBA00022448"/>
    </source>
</evidence>
<comment type="subcellular location">
    <subcellularLocation>
        <location evidence="1">Cell envelope</location>
    </subcellularLocation>
</comment>
<organism evidence="6">
    <name type="scientific">metagenome</name>
    <dbReference type="NCBI Taxonomy" id="256318"/>
    <lineage>
        <taxon>unclassified sequences</taxon>
        <taxon>metagenomes</taxon>
    </lineage>
</organism>